<dbReference type="GO" id="GO:0046872">
    <property type="term" value="F:metal ion binding"/>
    <property type="evidence" value="ECO:0007669"/>
    <property type="project" value="UniProtKB-KW"/>
</dbReference>
<dbReference type="InterPro" id="IPR049509">
    <property type="entry name" value="DyP_N"/>
</dbReference>
<keyword evidence="3" id="KW-0479">Metal-binding</keyword>
<keyword evidence="5" id="KW-0408">Iron</keyword>
<dbReference type="PANTHER" id="PTHR30521">
    <property type="entry name" value="DEFERROCHELATASE/PEROXIDASE"/>
    <property type="match status" value="1"/>
</dbReference>
<evidence type="ECO:0000256" key="5">
    <source>
        <dbReference type="ARBA" id="ARBA00023004"/>
    </source>
</evidence>
<dbReference type="GO" id="GO:0020037">
    <property type="term" value="F:heme binding"/>
    <property type="evidence" value="ECO:0007669"/>
    <property type="project" value="InterPro"/>
</dbReference>
<keyword evidence="8" id="KW-1185">Reference proteome</keyword>
<dbReference type="RefSeq" id="WP_201167751.1">
    <property type="nucleotide sequence ID" value="NZ_JAEPWM010000002.1"/>
</dbReference>
<dbReference type="Proteomes" id="UP000630528">
    <property type="component" value="Unassembled WGS sequence"/>
</dbReference>
<dbReference type="AlphaFoldDB" id="A0A934TRD6"/>
<gene>
    <name evidence="7" type="ORF">JJB11_07200</name>
</gene>
<evidence type="ECO:0000256" key="2">
    <source>
        <dbReference type="ARBA" id="ARBA00022559"/>
    </source>
</evidence>
<evidence type="ECO:0000256" key="1">
    <source>
        <dbReference type="ARBA" id="ARBA00001970"/>
    </source>
</evidence>
<organism evidence="7 8">
    <name type="scientific">Ramlibacter ginsenosidimutans</name>
    <dbReference type="NCBI Taxonomy" id="502333"/>
    <lineage>
        <taxon>Bacteria</taxon>
        <taxon>Pseudomonadati</taxon>
        <taxon>Pseudomonadota</taxon>
        <taxon>Betaproteobacteria</taxon>
        <taxon>Burkholderiales</taxon>
        <taxon>Comamonadaceae</taxon>
        <taxon>Ramlibacter</taxon>
    </lineage>
</organism>
<dbReference type="PANTHER" id="PTHR30521:SF5">
    <property type="entry name" value="BLR4509 PROTEIN"/>
    <property type="match status" value="1"/>
</dbReference>
<dbReference type="Pfam" id="PF21105">
    <property type="entry name" value="DyP_N"/>
    <property type="match status" value="1"/>
</dbReference>
<reference evidence="7" key="1">
    <citation type="journal article" date="2012" name="J. Microbiol. Biotechnol.">
        <title>Ramlibacter ginsenosidimutans sp. nov., with ginsenoside-converting activity.</title>
        <authorList>
            <person name="Wang L."/>
            <person name="An D.S."/>
            <person name="Kim S.G."/>
            <person name="Jin F.X."/>
            <person name="Kim S.C."/>
            <person name="Lee S.T."/>
            <person name="Im W.T."/>
        </authorList>
    </citation>
    <scope>NUCLEOTIDE SEQUENCE</scope>
    <source>
        <strain evidence="7">KACC 17527</strain>
    </source>
</reference>
<dbReference type="SUPFAM" id="SSF54909">
    <property type="entry name" value="Dimeric alpha+beta barrel"/>
    <property type="match status" value="1"/>
</dbReference>
<comment type="caution">
    <text evidence="7">The sequence shown here is derived from an EMBL/GenBank/DDBJ whole genome shotgun (WGS) entry which is preliminary data.</text>
</comment>
<reference evidence="7" key="2">
    <citation type="submission" date="2021-01" db="EMBL/GenBank/DDBJ databases">
        <authorList>
            <person name="Kang M."/>
        </authorList>
    </citation>
    <scope>NUCLEOTIDE SEQUENCE</scope>
    <source>
        <strain evidence="7">KACC 17527</strain>
    </source>
</reference>
<feature type="domain" description="DyP dimeric alpha+beta barrel" evidence="6">
    <location>
        <begin position="64"/>
        <end position="157"/>
    </location>
</feature>
<keyword evidence="4" id="KW-0560">Oxidoreductase</keyword>
<evidence type="ECO:0000259" key="6">
    <source>
        <dbReference type="Pfam" id="PF21105"/>
    </source>
</evidence>
<dbReference type="PROSITE" id="PS51404">
    <property type="entry name" value="DYP_PEROXIDASE"/>
    <property type="match status" value="1"/>
</dbReference>
<dbReference type="GO" id="GO:0005829">
    <property type="term" value="C:cytosol"/>
    <property type="evidence" value="ECO:0007669"/>
    <property type="project" value="TreeGrafter"/>
</dbReference>
<evidence type="ECO:0000256" key="3">
    <source>
        <dbReference type="ARBA" id="ARBA00022723"/>
    </source>
</evidence>
<dbReference type="InterPro" id="IPR011008">
    <property type="entry name" value="Dimeric_a/b-barrel"/>
</dbReference>
<evidence type="ECO:0000313" key="7">
    <source>
        <dbReference type="EMBL" id="MBK6005878.1"/>
    </source>
</evidence>
<name>A0A934TRD6_9BURK</name>
<evidence type="ECO:0000256" key="4">
    <source>
        <dbReference type="ARBA" id="ARBA00023002"/>
    </source>
</evidence>
<dbReference type="GO" id="GO:0004601">
    <property type="term" value="F:peroxidase activity"/>
    <property type="evidence" value="ECO:0007669"/>
    <property type="project" value="UniProtKB-KW"/>
</dbReference>
<accession>A0A934TRD6</accession>
<dbReference type="InterPro" id="IPR006314">
    <property type="entry name" value="Dyp_peroxidase"/>
</dbReference>
<sequence>MSAAPTDTELEHEAQGLPLTGYGARYAAMRNLVLTVTKPGEARKFLEKLHASDWLDFGGKKTGWPEVAGVNIGFTCEGLRVLGAPNRILDLFRKKSPAFAEGAPLRGARYLGDAGVSAVERWKSVFQLHAAHVWIAINAADAQALERATSSLRDLEGASGLAGWGSRDAVPDGEQLFEGGDREKRFVHFGFRDNLTQPSIFAPDGKLPTERGVALPAGDLLLGYPNSQEANVWAADGTMRELEEFVRNGTFGVLRQIEQDEAAFNDFLAAQCKEWNGRTGYWFVTPDYLKAKLCGRWPGGAPIQPEDLEEPADWSPGGPDFDFTQDKDGFGCPFGAHIRRANPRKDPLMPPVQRPLFRRSIPYGPRYQAGTESAERGLIGVFFCAHIDEQFELLVSEWLEKNPLGPKNTGRAKDPLSAHHDGADAAFHIPLQRAAPIVLKGFRDFVHTRGTLYALFPSRSALQAIAGGGSWRTP</sequence>
<protein>
    <recommendedName>
        <fullName evidence="6">DyP dimeric alpha+beta barrel domain-containing protein</fullName>
    </recommendedName>
</protein>
<comment type="cofactor">
    <cofactor evidence="1">
        <name>heme b</name>
        <dbReference type="ChEBI" id="CHEBI:60344"/>
    </cofactor>
</comment>
<proteinExistence type="predicted"/>
<evidence type="ECO:0000313" key="8">
    <source>
        <dbReference type="Proteomes" id="UP000630528"/>
    </source>
</evidence>
<dbReference type="EMBL" id="JAEPWM010000002">
    <property type="protein sequence ID" value="MBK6005878.1"/>
    <property type="molecule type" value="Genomic_DNA"/>
</dbReference>
<keyword evidence="2" id="KW-0575">Peroxidase</keyword>